<accession>A0AAW1VI00</accession>
<dbReference type="PROSITE" id="PS00128">
    <property type="entry name" value="GLYCOSYL_HYDROL_F22_1"/>
    <property type="match status" value="1"/>
</dbReference>
<gene>
    <name evidence="9" type="ORF">WA026_018303</name>
</gene>
<keyword evidence="3" id="KW-0081">Bacteriolytic enzyme</keyword>
<evidence type="ECO:0000259" key="8">
    <source>
        <dbReference type="PROSITE" id="PS00128"/>
    </source>
</evidence>
<dbReference type="Gene3D" id="1.10.530.10">
    <property type="match status" value="1"/>
</dbReference>
<keyword evidence="3" id="KW-0929">Antimicrobial</keyword>
<dbReference type="SMART" id="SM00263">
    <property type="entry name" value="LYZ1"/>
    <property type="match status" value="1"/>
</dbReference>
<protein>
    <recommendedName>
        <fullName evidence="2">lysozyme</fullName>
        <ecNumber evidence="2">3.2.1.17</ecNumber>
    </recommendedName>
</protein>
<evidence type="ECO:0000256" key="4">
    <source>
        <dbReference type="ARBA" id="ARBA00023157"/>
    </source>
</evidence>
<comment type="catalytic activity">
    <reaction evidence="1">
        <text>Hydrolysis of (1-&gt;4)-beta-linkages between N-acetylmuramic acid and N-acetyl-D-glucosamine residues in a peptidoglycan and between N-acetyl-D-glucosamine residues in chitodextrins.</text>
        <dbReference type="EC" id="3.2.1.17"/>
    </reaction>
</comment>
<dbReference type="PANTHER" id="PTHR11407">
    <property type="entry name" value="LYSOZYME C"/>
    <property type="match status" value="1"/>
</dbReference>
<keyword evidence="7" id="KW-0732">Signal</keyword>
<evidence type="ECO:0000256" key="5">
    <source>
        <dbReference type="ARBA" id="ARBA00023295"/>
    </source>
</evidence>
<dbReference type="PROSITE" id="PS51348">
    <property type="entry name" value="GLYCOSYL_HYDROL_F22_2"/>
    <property type="match status" value="1"/>
</dbReference>
<evidence type="ECO:0000256" key="7">
    <source>
        <dbReference type="SAM" id="SignalP"/>
    </source>
</evidence>
<evidence type="ECO:0000256" key="1">
    <source>
        <dbReference type="ARBA" id="ARBA00000632"/>
    </source>
</evidence>
<organism evidence="9 10">
    <name type="scientific">Henosepilachna vigintioctopunctata</name>
    <dbReference type="NCBI Taxonomy" id="420089"/>
    <lineage>
        <taxon>Eukaryota</taxon>
        <taxon>Metazoa</taxon>
        <taxon>Ecdysozoa</taxon>
        <taxon>Arthropoda</taxon>
        <taxon>Hexapoda</taxon>
        <taxon>Insecta</taxon>
        <taxon>Pterygota</taxon>
        <taxon>Neoptera</taxon>
        <taxon>Endopterygota</taxon>
        <taxon>Coleoptera</taxon>
        <taxon>Polyphaga</taxon>
        <taxon>Cucujiformia</taxon>
        <taxon>Coccinelloidea</taxon>
        <taxon>Coccinellidae</taxon>
        <taxon>Epilachninae</taxon>
        <taxon>Epilachnini</taxon>
        <taxon>Henosepilachna</taxon>
    </lineage>
</organism>
<dbReference type="Proteomes" id="UP001431783">
    <property type="component" value="Unassembled WGS sequence"/>
</dbReference>
<dbReference type="EMBL" id="JARQZJ010000132">
    <property type="protein sequence ID" value="KAK9892100.1"/>
    <property type="molecule type" value="Genomic_DNA"/>
</dbReference>
<dbReference type="InterPro" id="IPR001916">
    <property type="entry name" value="Glyco_hydro_22"/>
</dbReference>
<dbReference type="Pfam" id="PF00062">
    <property type="entry name" value="Lys"/>
    <property type="match status" value="1"/>
</dbReference>
<evidence type="ECO:0000256" key="2">
    <source>
        <dbReference type="ARBA" id="ARBA00012732"/>
    </source>
</evidence>
<dbReference type="CDD" id="cd16899">
    <property type="entry name" value="LYZ_C_invert"/>
    <property type="match status" value="1"/>
</dbReference>
<keyword evidence="5" id="KW-0326">Glycosidase</keyword>
<name>A0AAW1VI00_9CUCU</name>
<dbReference type="EC" id="3.2.1.17" evidence="2"/>
<evidence type="ECO:0000313" key="9">
    <source>
        <dbReference type="EMBL" id="KAK9892100.1"/>
    </source>
</evidence>
<evidence type="ECO:0000256" key="6">
    <source>
        <dbReference type="RuleBase" id="RU004440"/>
    </source>
</evidence>
<dbReference type="SUPFAM" id="SSF53955">
    <property type="entry name" value="Lysozyme-like"/>
    <property type="match status" value="1"/>
</dbReference>
<dbReference type="GO" id="GO:0031640">
    <property type="term" value="P:killing of cells of another organism"/>
    <property type="evidence" value="ECO:0007669"/>
    <property type="project" value="UniProtKB-KW"/>
</dbReference>
<evidence type="ECO:0000256" key="3">
    <source>
        <dbReference type="ARBA" id="ARBA00022638"/>
    </source>
</evidence>
<feature type="signal peptide" evidence="7">
    <location>
        <begin position="1"/>
        <end position="23"/>
    </location>
</feature>
<feature type="domain" description="Glycosyl hydrolases family 22 (GH22)" evidence="8">
    <location>
        <begin position="93"/>
        <end position="111"/>
    </location>
</feature>
<dbReference type="InterPro" id="IPR023346">
    <property type="entry name" value="Lysozyme-like_dom_sf"/>
</dbReference>
<comment type="caution">
    <text evidence="9">The sequence shown here is derived from an EMBL/GenBank/DDBJ whole genome shotgun (WGS) entry which is preliminary data.</text>
</comment>
<dbReference type="GO" id="GO:0042742">
    <property type="term" value="P:defense response to bacterium"/>
    <property type="evidence" value="ECO:0007669"/>
    <property type="project" value="UniProtKB-KW"/>
</dbReference>
<evidence type="ECO:0000313" key="10">
    <source>
        <dbReference type="Proteomes" id="UP001431783"/>
    </source>
</evidence>
<dbReference type="GO" id="GO:0003796">
    <property type="term" value="F:lysozyme activity"/>
    <property type="evidence" value="ECO:0007669"/>
    <property type="project" value="UniProtKB-EC"/>
</dbReference>
<dbReference type="AlphaFoldDB" id="A0AAW1VI00"/>
<proteinExistence type="inferred from homology"/>
<keyword evidence="10" id="KW-1185">Reference proteome</keyword>
<feature type="chain" id="PRO_5043856087" description="lysozyme" evidence="7">
    <location>
        <begin position="24"/>
        <end position="151"/>
    </location>
</feature>
<comment type="similarity">
    <text evidence="6">Belongs to the glycosyl hydrolase 22 family.</text>
</comment>
<keyword evidence="4" id="KW-1015">Disulfide bond</keyword>
<dbReference type="InterPro" id="IPR019799">
    <property type="entry name" value="Glyco_hydro_22_CS"/>
</dbReference>
<sequence length="151" mass="16752">MAGLKIVLCFVILGVFSNQSVHAKVYTRCGLTKQLLDLNFSRTFIGNWVCLIESESGKDTSKVTIRANGRKGLGLFQIKSKDWCTFGKKGGLCNVKCEDMTNENIKDDAACAVKVRDELGFSAWNGWKRSCKGRKLPIPVCLSDDNNEIPK</sequence>
<dbReference type="PANTHER" id="PTHR11407:SF63">
    <property type="entry name" value="LYSOZYME C"/>
    <property type="match status" value="1"/>
</dbReference>
<keyword evidence="5" id="KW-0378">Hydrolase</keyword>
<dbReference type="PRINTS" id="PR00135">
    <property type="entry name" value="LYZLACT"/>
</dbReference>
<reference evidence="9 10" key="1">
    <citation type="submission" date="2023-03" db="EMBL/GenBank/DDBJ databases">
        <title>Genome insight into feeding habits of ladybird beetles.</title>
        <authorList>
            <person name="Li H.-S."/>
            <person name="Huang Y.-H."/>
            <person name="Pang H."/>
        </authorList>
    </citation>
    <scope>NUCLEOTIDE SEQUENCE [LARGE SCALE GENOMIC DNA]</scope>
    <source>
        <strain evidence="9">SYSU_2023b</strain>
        <tissue evidence="9">Whole body</tissue>
    </source>
</reference>